<dbReference type="InterPro" id="IPR036388">
    <property type="entry name" value="WH-like_DNA-bd_sf"/>
</dbReference>
<accession>A0A5C6FH58</accession>
<proteinExistence type="inferred from homology"/>
<dbReference type="Proteomes" id="UP000318288">
    <property type="component" value="Unassembled WGS sequence"/>
</dbReference>
<dbReference type="OrthoDB" id="9795583at2"/>
<dbReference type="AlphaFoldDB" id="A0A5C6FH58"/>
<evidence type="ECO:0000313" key="6">
    <source>
        <dbReference type="Proteomes" id="UP000318288"/>
    </source>
</evidence>
<evidence type="ECO:0000256" key="3">
    <source>
        <dbReference type="ARBA" id="ARBA00023125"/>
    </source>
</evidence>
<name>A0A5C6FH58_9BACT</name>
<reference evidence="5 6" key="1">
    <citation type="submission" date="2019-02" db="EMBL/GenBank/DDBJ databases">
        <title>Deep-cultivation of Planctomycetes and their phenomic and genomic characterization uncovers novel biology.</title>
        <authorList>
            <person name="Wiegand S."/>
            <person name="Jogler M."/>
            <person name="Boedeker C."/>
            <person name="Pinto D."/>
            <person name="Vollmers J."/>
            <person name="Rivas-Marin E."/>
            <person name="Kohn T."/>
            <person name="Peeters S.H."/>
            <person name="Heuer A."/>
            <person name="Rast P."/>
            <person name="Oberbeckmann S."/>
            <person name="Bunk B."/>
            <person name="Jeske O."/>
            <person name="Meyerdierks A."/>
            <person name="Storesund J.E."/>
            <person name="Kallscheuer N."/>
            <person name="Luecker S."/>
            <person name="Lage O.M."/>
            <person name="Pohl T."/>
            <person name="Merkel B.J."/>
            <person name="Hornburger P."/>
            <person name="Mueller R.-W."/>
            <person name="Bruemmer F."/>
            <person name="Labrenz M."/>
            <person name="Spormann A.M."/>
            <person name="Op Den Camp H."/>
            <person name="Overmann J."/>
            <person name="Amann R."/>
            <person name="Jetten M.S.M."/>
            <person name="Mascher T."/>
            <person name="Medema M.H."/>
            <person name="Devos D.P."/>
            <person name="Kaster A.-K."/>
            <person name="Ovreas L."/>
            <person name="Rohde M."/>
            <person name="Galperin M.Y."/>
            <person name="Jogler C."/>
        </authorList>
    </citation>
    <scope>NUCLEOTIDE SEQUENCE [LARGE SCALE GENOMIC DNA]</scope>
    <source>
        <strain evidence="5 6">Poly51</strain>
    </source>
</reference>
<dbReference type="PIRSF" id="PIRSF019455">
    <property type="entry name" value="CopR_AtkY"/>
    <property type="match status" value="1"/>
</dbReference>
<comment type="similarity">
    <text evidence="1">Belongs to the BlaI transcriptional regulatory family.</text>
</comment>
<keyword evidence="4" id="KW-0804">Transcription</keyword>
<keyword evidence="2" id="KW-0805">Transcription regulation</keyword>
<gene>
    <name evidence="5" type="primary">blaI_4</name>
    <name evidence="5" type="ORF">Poly51_22820</name>
</gene>
<dbReference type="Gene3D" id="1.10.4040.10">
    <property type="entry name" value="Penicillinase repressor domain"/>
    <property type="match status" value="1"/>
</dbReference>
<protein>
    <submittedName>
        <fullName evidence="5">Penicillinase repressor</fullName>
    </submittedName>
</protein>
<sequence>MPQFTAGEFEVMQLLWEHGAMKPAEIQAVFPCEIKNAALRSVLAILVEKDHVTRRQVGKAFVYSAKTRRQRAFRTMIADLADQFCEGSTRTLLFNLVKSEKLSDDDIAELKRLAKDTSTSQKRKKKS</sequence>
<keyword evidence="3" id="KW-0238">DNA-binding</keyword>
<evidence type="ECO:0000256" key="4">
    <source>
        <dbReference type="ARBA" id="ARBA00023163"/>
    </source>
</evidence>
<dbReference type="GO" id="GO:0045892">
    <property type="term" value="P:negative regulation of DNA-templated transcription"/>
    <property type="evidence" value="ECO:0007669"/>
    <property type="project" value="InterPro"/>
</dbReference>
<dbReference type="RefSeq" id="WP_146457142.1">
    <property type="nucleotide sequence ID" value="NZ_SJPW01000002.1"/>
</dbReference>
<organism evidence="5 6">
    <name type="scientific">Rubripirellula tenax</name>
    <dbReference type="NCBI Taxonomy" id="2528015"/>
    <lineage>
        <taxon>Bacteria</taxon>
        <taxon>Pseudomonadati</taxon>
        <taxon>Planctomycetota</taxon>
        <taxon>Planctomycetia</taxon>
        <taxon>Pirellulales</taxon>
        <taxon>Pirellulaceae</taxon>
        <taxon>Rubripirellula</taxon>
    </lineage>
</organism>
<dbReference type="SUPFAM" id="SSF46785">
    <property type="entry name" value="Winged helix' DNA-binding domain"/>
    <property type="match status" value="1"/>
</dbReference>
<dbReference type="InterPro" id="IPR036390">
    <property type="entry name" value="WH_DNA-bd_sf"/>
</dbReference>
<dbReference type="Pfam" id="PF03965">
    <property type="entry name" value="Penicillinase_R"/>
    <property type="match status" value="1"/>
</dbReference>
<evidence type="ECO:0000256" key="2">
    <source>
        <dbReference type="ARBA" id="ARBA00023015"/>
    </source>
</evidence>
<dbReference type="InterPro" id="IPR005650">
    <property type="entry name" value="BlaI_family"/>
</dbReference>
<evidence type="ECO:0000256" key="1">
    <source>
        <dbReference type="ARBA" id="ARBA00011046"/>
    </source>
</evidence>
<comment type="caution">
    <text evidence="5">The sequence shown here is derived from an EMBL/GenBank/DDBJ whole genome shotgun (WGS) entry which is preliminary data.</text>
</comment>
<dbReference type="EMBL" id="SJPW01000002">
    <property type="protein sequence ID" value="TWU59494.1"/>
    <property type="molecule type" value="Genomic_DNA"/>
</dbReference>
<dbReference type="Gene3D" id="1.10.10.10">
    <property type="entry name" value="Winged helix-like DNA-binding domain superfamily/Winged helix DNA-binding domain"/>
    <property type="match status" value="1"/>
</dbReference>
<dbReference type="GO" id="GO:0003677">
    <property type="term" value="F:DNA binding"/>
    <property type="evidence" value="ECO:0007669"/>
    <property type="project" value="UniProtKB-KW"/>
</dbReference>
<keyword evidence="6" id="KW-1185">Reference proteome</keyword>
<evidence type="ECO:0000313" key="5">
    <source>
        <dbReference type="EMBL" id="TWU59494.1"/>
    </source>
</evidence>